<dbReference type="InterPro" id="IPR004185">
    <property type="entry name" value="Glyco_hydro_13_lg-like_dom"/>
</dbReference>
<evidence type="ECO:0000313" key="5">
    <source>
        <dbReference type="Proteomes" id="UP000321827"/>
    </source>
</evidence>
<proteinExistence type="predicted"/>
<dbReference type="Pfam" id="PF00128">
    <property type="entry name" value="Alpha-amylase"/>
    <property type="match status" value="2"/>
</dbReference>
<dbReference type="CDD" id="cd11338">
    <property type="entry name" value="AmyAc_CMD"/>
    <property type="match status" value="1"/>
</dbReference>
<dbReference type="GO" id="GO:0004553">
    <property type="term" value="F:hydrolase activity, hydrolyzing O-glycosyl compounds"/>
    <property type="evidence" value="ECO:0007669"/>
    <property type="project" value="InterPro"/>
</dbReference>
<evidence type="ECO:0000256" key="1">
    <source>
        <dbReference type="ARBA" id="ARBA00022801"/>
    </source>
</evidence>
<evidence type="ECO:0000259" key="3">
    <source>
        <dbReference type="SMART" id="SM00642"/>
    </source>
</evidence>
<comment type="caution">
    <text evidence="4">The sequence shown here is derived from an EMBL/GenBank/DDBJ whole genome shotgun (WGS) entry which is preliminary data.</text>
</comment>
<dbReference type="SUPFAM" id="SSF51445">
    <property type="entry name" value="(Trans)glycosidases"/>
    <property type="match status" value="1"/>
</dbReference>
<dbReference type="Gene3D" id="3.20.20.80">
    <property type="entry name" value="Glycosidases"/>
    <property type="match status" value="1"/>
</dbReference>
<evidence type="ECO:0000313" key="4">
    <source>
        <dbReference type="EMBL" id="GEM90709.1"/>
    </source>
</evidence>
<keyword evidence="2" id="KW-0326">Glycosidase</keyword>
<accession>A0A511RM28</accession>
<feature type="domain" description="Glycosyl hydrolase family 13 catalytic" evidence="3">
    <location>
        <begin position="112"/>
        <end position="502"/>
    </location>
</feature>
<dbReference type="PANTHER" id="PTHR10357:SF210">
    <property type="entry name" value="MALTODEXTRIN GLUCOSIDASE"/>
    <property type="match status" value="1"/>
</dbReference>
<dbReference type="Proteomes" id="UP000321827">
    <property type="component" value="Unassembled WGS sequence"/>
</dbReference>
<sequence>MNYHDYDPDCIDPLVPELGGEVRLLVRTAAREGQLVYLHHGELVRLELTAVAGGLEARVPVVEPVLRYAFFLEGRFFGSRGGEGSLPRYDRFFHLLTAPGVPDWAVGRVFYQIFPDRFRNGRPELSPRSGEWSYQGRPIVAKSWDAPPDPQQGAREFYGGDLWGVLEALDYLDDLGAGGLYLTPIFKSPSSHRYDTEDYHRIDPHLGGREAFDALVGGLRRRGMKLVLDGVFNHTGDRFFGFREALENPHSPWREAFTFLPGGQYAAFFGVPTLPKLNYASELVWRYFVTGPGAVVRRWIRAGADGWRLDVAQQIGEGGTDRGNARVLRAIKEAARAEDPAAYVFGELAFDTVPYLRARTLDGAMHYAGFANPLLEWLGGRDGYGHPVRTSAAEVWRTLWDHYAALPLGVRQAMYTLIGSHDVPRPLWRLRGDVEKLKLLFGVLLTFPGAPGLYYGDEIGLDQANPYDEWRGDPMNRGTFPWEPERWNQDVRGWVRRLVRLRRERAELSRGGLLPLAGPAGALAYRRRYRGRELWVLAAPEPVRWRLPRARELVADREVEGELEWQGTLVLEPLEGGGDA</sequence>
<dbReference type="InterPro" id="IPR017853">
    <property type="entry name" value="GH"/>
</dbReference>
<dbReference type="OrthoDB" id="9805159at2"/>
<dbReference type="GO" id="GO:0005975">
    <property type="term" value="P:carbohydrate metabolic process"/>
    <property type="evidence" value="ECO:0007669"/>
    <property type="project" value="InterPro"/>
</dbReference>
<dbReference type="CDD" id="cd02857">
    <property type="entry name" value="E_set_CDase_PDE_N"/>
    <property type="match status" value="1"/>
</dbReference>
<protein>
    <submittedName>
        <fullName evidence="4">Maltodextrin glucosidase</fullName>
    </submittedName>
</protein>
<dbReference type="PANTHER" id="PTHR10357">
    <property type="entry name" value="ALPHA-AMYLASE FAMILY MEMBER"/>
    <property type="match status" value="1"/>
</dbReference>
<gene>
    <name evidence="4" type="ORF">ODE01S_21430</name>
</gene>
<dbReference type="EMBL" id="BJXN01000019">
    <property type="protein sequence ID" value="GEM90709.1"/>
    <property type="molecule type" value="Genomic_DNA"/>
</dbReference>
<dbReference type="SMART" id="SM00642">
    <property type="entry name" value="Aamy"/>
    <property type="match status" value="1"/>
</dbReference>
<organism evidence="4 5">
    <name type="scientific">Oceanithermus desulfurans NBRC 100063</name>
    <dbReference type="NCBI Taxonomy" id="1227550"/>
    <lineage>
        <taxon>Bacteria</taxon>
        <taxon>Thermotogati</taxon>
        <taxon>Deinococcota</taxon>
        <taxon>Deinococci</taxon>
        <taxon>Thermales</taxon>
        <taxon>Thermaceae</taxon>
        <taxon>Oceanithermus</taxon>
    </lineage>
</organism>
<name>A0A511RM28_9DEIN</name>
<dbReference type="RefSeq" id="WP_147148696.1">
    <property type="nucleotide sequence ID" value="NZ_BJXN01000019.1"/>
</dbReference>
<reference evidence="4 5" key="1">
    <citation type="submission" date="2019-07" db="EMBL/GenBank/DDBJ databases">
        <title>Whole genome shotgun sequence of Oceanithermus desulfurans NBRC 100063.</title>
        <authorList>
            <person name="Hosoyama A."/>
            <person name="Uohara A."/>
            <person name="Ohji S."/>
            <person name="Ichikawa N."/>
        </authorList>
    </citation>
    <scope>NUCLEOTIDE SEQUENCE [LARGE SCALE GENOMIC DNA]</scope>
    <source>
        <strain evidence="4 5">NBRC 100063</strain>
    </source>
</reference>
<keyword evidence="1" id="KW-0378">Hydrolase</keyword>
<evidence type="ECO:0000256" key="2">
    <source>
        <dbReference type="ARBA" id="ARBA00023295"/>
    </source>
</evidence>
<dbReference type="InterPro" id="IPR006047">
    <property type="entry name" value="GH13_cat_dom"/>
</dbReference>
<dbReference type="AlphaFoldDB" id="A0A511RM28"/>